<organism evidence="5">
    <name type="scientific">Setaria italica</name>
    <name type="common">Foxtail millet</name>
    <name type="synonym">Panicum italicum</name>
    <dbReference type="NCBI Taxonomy" id="4555"/>
    <lineage>
        <taxon>Eukaryota</taxon>
        <taxon>Viridiplantae</taxon>
        <taxon>Streptophyta</taxon>
        <taxon>Embryophyta</taxon>
        <taxon>Tracheophyta</taxon>
        <taxon>Spermatophyta</taxon>
        <taxon>Magnoliopsida</taxon>
        <taxon>Liliopsida</taxon>
        <taxon>Poales</taxon>
        <taxon>Poaceae</taxon>
        <taxon>PACMAD clade</taxon>
        <taxon>Panicoideae</taxon>
        <taxon>Panicodae</taxon>
        <taxon>Paniceae</taxon>
        <taxon>Cenchrinae</taxon>
        <taxon>Setaria</taxon>
    </lineage>
</organism>
<dbReference type="KEGG" id="sita:101765004"/>
<evidence type="ECO:0000256" key="1">
    <source>
        <dbReference type="ARBA" id="ARBA00005485"/>
    </source>
</evidence>
<dbReference type="Pfam" id="PF05701">
    <property type="entry name" value="WEMBL"/>
    <property type="match status" value="1"/>
</dbReference>
<keyword evidence="2 3" id="KW-0175">Coiled coil</keyword>
<feature type="region of interest" description="Disordered" evidence="4">
    <location>
        <begin position="698"/>
        <end position="738"/>
    </location>
</feature>
<evidence type="ECO:0000256" key="3">
    <source>
        <dbReference type="SAM" id="Coils"/>
    </source>
</evidence>
<proteinExistence type="inferred from homology"/>
<evidence type="ECO:0000256" key="2">
    <source>
        <dbReference type="ARBA" id="ARBA00023054"/>
    </source>
</evidence>
<comment type="similarity">
    <text evidence="1">Belongs to the WEB family.</text>
</comment>
<dbReference type="EMBL" id="CM003536">
    <property type="protein sequence ID" value="RCV44468.1"/>
    <property type="molecule type" value="Genomic_DNA"/>
</dbReference>
<feature type="region of interest" description="Disordered" evidence="4">
    <location>
        <begin position="1"/>
        <end position="32"/>
    </location>
</feature>
<feature type="coiled-coil region" evidence="3">
    <location>
        <begin position="438"/>
        <end position="570"/>
    </location>
</feature>
<dbReference type="STRING" id="4555.A0A368SPY1"/>
<dbReference type="PANTHER" id="PTHR32054:SF31">
    <property type="entry name" value="PROTEIN WEAK CHLOROPLAST MOVEMENT UNDER BLUE LIGHT 1"/>
    <property type="match status" value="1"/>
</dbReference>
<feature type="region of interest" description="Disordered" evidence="4">
    <location>
        <begin position="648"/>
        <end position="668"/>
    </location>
</feature>
<reference evidence="5" key="2">
    <citation type="submission" date="2015-07" db="EMBL/GenBank/DDBJ databases">
        <authorList>
            <person name="Noorani M."/>
        </authorList>
    </citation>
    <scope>NUCLEOTIDE SEQUENCE</scope>
    <source>
        <strain evidence="5">Yugu1</strain>
    </source>
</reference>
<gene>
    <name evidence="5" type="ORF">SETIT_9G375900v2</name>
</gene>
<sequence length="794" mass="89155">MEVLDSNGHRETRMQNAENPAPVSVKSPDMSLEVQEKLPHNLAEHQKELTSPVGHTVSSSPEMLSHIRPAQASKEEGDHAILPNKTEAKNISENGFTSVNTMPAAEMKSKENNMNHHKNIAVAQENIVKSEKGSEGSYRGLVDTTAPFESVKEAVTKFGGIIDWKAYRAKSLERRRVMQLELEKVQQEIPQFKEDWETAEVAKSHVMEELERTSRLVEELKHKLERAQLEVDQAKQDSELALLRAQEMEQGIDDEASVIAQTQMTVAKERHQKAVEELKLLKEELTSMHEQYAVLATERDVAIKRAEEVVAAAKDTEKQVEELTLELIASKESLEVAHASHHEAEEHRLGAALAKEQDCLAWEKELQQVQEELHQLNEQIVSKANVEAEIDGNEHKLLSLKSELAAYVDNKLNEEAGVIQEQGSDEAKEISRSIKQALVSKRKELDEYRGKLENAKTEANLIRVIAESLRSELDREKASLSTLQQSEGMASITVSSLDAELERTKQEIEMIHKKEAETREKMAELPRMLQQAAKEAEDAKMAAQSAQEELRKAKEEAEQTKAAATTADIRLRAVLKEIEASKASERLAVVAAQAMQESEETGSVGDSPRGVTLPINEYHALSKRVHEAEEVANEKVAAALAQIELAKESESRSLEKLHEASKEMDEKKSDLRIALERAEKANEGKLGAEQELRRWRAEHMQRRKAHEATKHAVSTVSTPPRTFDEHKSSHQEDDVFLTDPKLHRSTGSVDHFVSDEKVQKGSVDHFVSDEKVQKKKSFFPQLSTLLSRKAQTQT</sequence>
<dbReference type="AlphaFoldDB" id="A0A368SPY1"/>
<protein>
    <recommendedName>
        <fullName evidence="6">Protein WEAK CHLOROPLAST MOVEMENT UNDER BLUE LIGHT 1</fullName>
    </recommendedName>
</protein>
<dbReference type="InterPro" id="IPR008545">
    <property type="entry name" value="Web"/>
</dbReference>
<accession>A0A368SPY1</accession>
<dbReference type="PANTHER" id="PTHR32054">
    <property type="entry name" value="HEAVY CHAIN, PUTATIVE, EXPRESSED-RELATED-RELATED"/>
    <property type="match status" value="1"/>
</dbReference>
<dbReference type="OrthoDB" id="1931671at2759"/>
<name>A0A368SPY1_SETIT</name>
<reference evidence="5" key="1">
    <citation type="journal article" date="2012" name="Nat. Biotechnol.">
        <title>Reference genome sequence of the model plant Setaria.</title>
        <authorList>
            <person name="Bennetzen J.L."/>
            <person name="Schmutz J."/>
            <person name="Wang H."/>
            <person name="Percifield R."/>
            <person name="Hawkins J."/>
            <person name="Pontaroli A.C."/>
            <person name="Estep M."/>
            <person name="Feng L."/>
            <person name="Vaughn J.N."/>
            <person name="Grimwood J."/>
            <person name="Jenkins J."/>
            <person name="Barry K."/>
            <person name="Lindquist E."/>
            <person name="Hellsten U."/>
            <person name="Deshpande S."/>
            <person name="Wang X."/>
            <person name="Wu X."/>
            <person name="Mitros T."/>
            <person name="Triplett J."/>
            <person name="Yang X."/>
            <person name="Ye C.Y."/>
            <person name="Mauro-Herrera M."/>
            <person name="Wang L."/>
            <person name="Li P."/>
            <person name="Sharma M."/>
            <person name="Sharma R."/>
            <person name="Ronald P.C."/>
            <person name="Panaud O."/>
            <person name="Kellogg E.A."/>
            <person name="Brutnell T.P."/>
            <person name="Doust A.N."/>
            <person name="Tuskan G.A."/>
            <person name="Rokhsar D."/>
            <person name="Devos K.M."/>
        </authorList>
    </citation>
    <scope>NUCLEOTIDE SEQUENCE [LARGE SCALE GENOMIC DNA]</scope>
    <source>
        <strain evidence="5">Yugu1</strain>
    </source>
</reference>
<evidence type="ECO:0000256" key="4">
    <source>
        <dbReference type="SAM" id="MobiDB-lite"/>
    </source>
</evidence>
<feature type="compositionally biased region" description="Basic and acidic residues" evidence="4">
    <location>
        <begin position="698"/>
        <end position="710"/>
    </location>
</feature>
<feature type="coiled-coil region" evidence="3">
    <location>
        <begin position="168"/>
        <end position="403"/>
    </location>
</feature>
<evidence type="ECO:0008006" key="6">
    <source>
        <dbReference type="Google" id="ProtNLM"/>
    </source>
</evidence>
<evidence type="ECO:0000313" key="5">
    <source>
        <dbReference type="EMBL" id="RCV44468.1"/>
    </source>
</evidence>
<feature type="compositionally biased region" description="Basic and acidic residues" evidence="4">
    <location>
        <begin position="722"/>
        <end position="733"/>
    </location>
</feature>